<keyword evidence="3" id="KW-1185">Reference proteome</keyword>
<evidence type="ECO:0000313" key="1">
    <source>
        <dbReference type="EMBL" id="RKN08601.1"/>
    </source>
</evidence>
<organism evidence="1 4">
    <name type="scientific">Streptomyces radicis</name>
    <dbReference type="NCBI Taxonomy" id="1750517"/>
    <lineage>
        <taxon>Bacteria</taxon>
        <taxon>Bacillati</taxon>
        <taxon>Actinomycetota</taxon>
        <taxon>Actinomycetes</taxon>
        <taxon>Kitasatosporales</taxon>
        <taxon>Streptomycetaceae</taxon>
        <taxon>Streptomyces</taxon>
    </lineage>
</organism>
<dbReference type="Proteomes" id="UP000268652">
    <property type="component" value="Unassembled WGS sequence"/>
</dbReference>
<gene>
    <name evidence="2" type="ORF">D7318_15435</name>
    <name evidence="1" type="ORF">D7319_14480</name>
</gene>
<evidence type="ECO:0000313" key="3">
    <source>
        <dbReference type="Proteomes" id="UP000268652"/>
    </source>
</evidence>
<accession>A0A3A9W5X0</accession>
<dbReference type="Proteomes" id="UP000275024">
    <property type="component" value="Unassembled WGS sequence"/>
</dbReference>
<dbReference type="EMBL" id="RBDY01000010">
    <property type="protein sequence ID" value="RKN21759.1"/>
    <property type="molecule type" value="Genomic_DNA"/>
</dbReference>
<evidence type="ECO:0000313" key="2">
    <source>
        <dbReference type="EMBL" id="RKN21759.1"/>
    </source>
</evidence>
<dbReference type="EMBL" id="RBDX01000010">
    <property type="protein sequence ID" value="RKN08601.1"/>
    <property type="molecule type" value="Genomic_DNA"/>
</dbReference>
<sequence length="66" mass="6744">MAPLCATTTPTLPLKVSWASAPISMAAMVSMLSMTSVSRSGACGSWLLVVMKTDSPALSVMGRSPA</sequence>
<dbReference type="AlphaFoldDB" id="A0A3A9W5X0"/>
<protein>
    <submittedName>
        <fullName evidence="1">Uncharacterized protein</fullName>
    </submittedName>
</protein>
<proteinExistence type="predicted"/>
<reference evidence="3 4" key="1">
    <citation type="submission" date="2018-09" db="EMBL/GenBank/DDBJ databases">
        <title>Streptomyces sp. nov. DS1-2, an endophytic actinomycete isolated from roots of Dendrobium scabrilingue.</title>
        <authorList>
            <person name="Kuncharoen N."/>
            <person name="Kudo T."/>
            <person name="Ohkuma M."/>
            <person name="Yuki M."/>
            <person name="Tanasupawat S."/>
        </authorList>
    </citation>
    <scope>NUCLEOTIDE SEQUENCE [LARGE SCALE GENOMIC DNA]</scope>
    <source>
        <strain evidence="1 4">AZ1-7</strain>
        <strain evidence="2 3">DS1-2</strain>
    </source>
</reference>
<name>A0A3A9W5X0_9ACTN</name>
<comment type="caution">
    <text evidence="1">The sequence shown here is derived from an EMBL/GenBank/DDBJ whole genome shotgun (WGS) entry which is preliminary data.</text>
</comment>
<evidence type="ECO:0000313" key="4">
    <source>
        <dbReference type="Proteomes" id="UP000275024"/>
    </source>
</evidence>